<accession>A0ACC3NJH2</accession>
<dbReference type="Proteomes" id="UP001281147">
    <property type="component" value="Unassembled WGS sequence"/>
</dbReference>
<sequence length="298" mass="32697">MAPPQLPWDRLVRFVSATDDEIHYGEPIVEADQVEKIAELAKDGSLKVTVFKGTDPAMVERTEKTDAVKTLLGPIEARNTPIMRCIGLNYKSHILEASRSLPPYPTTFTKPSHSTADHGEEIEIPVWASKKLDYEGELALVIAKDCKNVKEADALDYVLGYTATNDVSARDWQRDPELAGKVPQWNFGKSLDKFAPLGPVLVAGHVLGGADTLSLKSYMNDELRQEGNTSDLCFGIPQIIAFLSKGTTLQKGTVIMTGTPGGVGLFMQPTGFIQHGDTFSVWIEKIGTLSNRYVFVDE</sequence>
<comment type="caution">
    <text evidence="1">The sequence shown here is derived from an EMBL/GenBank/DDBJ whole genome shotgun (WGS) entry which is preliminary data.</text>
</comment>
<evidence type="ECO:0000313" key="2">
    <source>
        <dbReference type="Proteomes" id="UP001281147"/>
    </source>
</evidence>
<organism evidence="1 2">
    <name type="scientific">Vermiconidia calcicola</name>
    <dbReference type="NCBI Taxonomy" id="1690605"/>
    <lineage>
        <taxon>Eukaryota</taxon>
        <taxon>Fungi</taxon>
        <taxon>Dikarya</taxon>
        <taxon>Ascomycota</taxon>
        <taxon>Pezizomycotina</taxon>
        <taxon>Dothideomycetes</taxon>
        <taxon>Dothideomycetidae</taxon>
        <taxon>Mycosphaerellales</taxon>
        <taxon>Extremaceae</taxon>
        <taxon>Vermiconidia</taxon>
    </lineage>
</organism>
<protein>
    <submittedName>
        <fullName evidence="1">Uncharacterized protein</fullName>
    </submittedName>
</protein>
<reference evidence="1" key="1">
    <citation type="submission" date="2023-07" db="EMBL/GenBank/DDBJ databases">
        <title>Black Yeasts Isolated from many extreme environments.</title>
        <authorList>
            <person name="Coleine C."/>
            <person name="Stajich J.E."/>
            <person name="Selbmann L."/>
        </authorList>
    </citation>
    <scope>NUCLEOTIDE SEQUENCE</scope>
    <source>
        <strain evidence="1">CCFEE 5714</strain>
    </source>
</reference>
<gene>
    <name evidence="1" type="ORF">LTR37_006253</name>
</gene>
<name>A0ACC3NJH2_9PEZI</name>
<keyword evidence="2" id="KW-1185">Reference proteome</keyword>
<evidence type="ECO:0000313" key="1">
    <source>
        <dbReference type="EMBL" id="KAK3716623.1"/>
    </source>
</evidence>
<dbReference type="EMBL" id="JAUTXU010000041">
    <property type="protein sequence ID" value="KAK3716623.1"/>
    <property type="molecule type" value="Genomic_DNA"/>
</dbReference>
<proteinExistence type="predicted"/>